<dbReference type="EMBL" id="DF238771">
    <property type="protein sequence ID" value="GAC93018.1"/>
    <property type="molecule type" value="Genomic_DNA"/>
</dbReference>
<dbReference type="OrthoDB" id="2550114at2759"/>
<feature type="transmembrane region" description="Helical" evidence="2">
    <location>
        <begin position="127"/>
        <end position="145"/>
    </location>
</feature>
<feature type="transmembrane region" description="Helical" evidence="2">
    <location>
        <begin position="165"/>
        <end position="186"/>
    </location>
</feature>
<gene>
    <name evidence="3" type="ORF">PHSY_000579</name>
</gene>
<organism evidence="3 4">
    <name type="scientific">Pseudozyma hubeiensis (strain SY62)</name>
    <name type="common">Yeast</name>
    <dbReference type="NCBI Taxonomy" id="1305764"/>
    <lineage>
        <taxon>Eukaryota</taxon>
        <taxon>Fungi</taxon>
        <taxon>Dikarya</taxon>
        <taxon>Basidiomycota</taxon>
        <taxon>Ustilaginomycotina</taxon>
        <taxon>Ustilaginomycetes</taxon>
        <taxon>Ustilaginales</taxon>
        <taxon>Ustilaginaceae</taxon>
        <taxon>Pseudozyma</taxon>
    </lineage>
</organism>
<dbReference type="RefSeq" id="XP_012186605.1">
    <property type="nucleotide sequence ID" value="XM_012331215.1"/>
</dbReference>
<feature type="transmembrane region" description="Helical" evidence="2">
    <location>
        <begin position="20"/>
        <end position="41"/>
    </location>
</feature>
<evidence type="ECO:0000313" key="3">
    <source>
        <dbReference type="EMBL" id="GAC93018.1"/>
    </source>
</evidence>
<feature type="compositionally biased region" description="Basic and acidic residues" evidence="1">
    <location>
        <begin position="196"/>
        <end position="206"/>
    </location>
</feature>
<keyword evidence="2" id="KW-1133">Transmembrane helix</keyword>
<dbReference type="PANTHER" id="PTHR39605:SF1">
    <property type="entry name" value="MAJOR FACILITATOR SUPERFAMILY (MFS) PROFILE DOMAIN-CONTAINING PROTEIN"/>
    <property type="match status" value="1"/>
</dbReference>
<dbReference type="AlphaFoldDB" id="R9NWM2"/>
<feature type="region of interest" description="Disordered" evidence="1">
    <location>
        <begin position="196"/>
        <end position="226"/>
    </location>
</feature>
<protein>
    <submittedName>
        <fullName evidence="3">Uncharacterized protein</fullName>
    </submittedName>
</protein>
<evidence type="ECO:0000256" key="2">
    <source>
        <dbReference type="SAM" id="Phobius"/>
    </source>
</evidence>
<sequence length="226" mass="23894">MENSKRDEAVDAISSPSNPAHWYAYASSAFLISLSLPLLLFPRLLLLLSTPRGAVGQPTNASTNQDAISAIGPELTPLERYGSHTNAISMLAMSALILVLSGAIPVTTAPMPDSSSAGKSPFRIPTVVITAVYFAVNAFTAWSAAGASQSKGKTIDPAELGIGTFGKVVGLAHAAFAFWGLGVWMFGNDLTRNRKKAGDQSAKDKSVSGFPFKNQYATEEKRKKST</sequence>
<accession>R9NWM2</accession>
<reference evidence="4" key="1">
    <citation type="journal article" date="2013" name="Genome Announc.">
        <title>Draft genome sequence of the basidiomycetous yeast-like fungus Pseudozyma hubeiensis SY62, which produces an abundant amount of the biosurfactant mannosylerythritol lipids.</title>
        <authorList>
            <person name="Konishi M."/>
            <person name="Hatada Y."/>
            <person name="Horiuchi J."/>
        </authorList>
    </citation>
    <scope>NUCLEOTIDE SEQUENCE [LARGE SCALE GENOMIC DNA]</scope>
    <source>
        <strain evidence="4">SY62</strain>
    </source>
</reference>
<keyword evidence="2" id="KW-0812">Transmembrane</keyword>
<keyword evidence="2" id="KW-0472">Membrane</keyword>
<keyword evidence="4" id="KW-1185">Reference proteome</keyword>
<dbReference type="HOGENOM" id="CLU_1220480_0_0_1"/>
<evidence type="ECO:0000313" key="4">
    <source>
        <dbReference type="Proteomes" id="UP000014071"/>
    </source>
</evidence>
<dbReference type="Proteomes" id="UP000014071">
    <property type="component" value="Unassembled WGS sequence"/>
</dbReference>
<proteinExistence type="predicted"/>
<feature type="transmembrane region" description="Helical" evidence="2">
    <location>
        <begin position="87"/>
        <end position="106"/>
    </location>
</feature>
<name>R9NWM2_PSEHS</name>
<dbReference type="PANTHER" id="PTHR39605">
    <property type="entry name" value="MAJOR FACILITATOR SUPERFAMILY (MFS) PROFILE DOMAIN-CONTAINING PROTEIN"/>
    <property type="match status" value="1"/>
</dbReference>
<dbReference type="STRING" id="1305764.R9NWM2"/>
<evidence type="ECO:0000256" key="1">
    <source>
        <dbReference type="SAM" id="MobiDB-lite"/>
    </source>
</evidence>
<dbReference type="eggNOG" id="ENOG502S7E3">
    <property type="taxonomic scope" value="Eukaryota"/>
</dbReference>
<dbReference type="GeneID" id="24105884"/>